<dbReference type="AlphaFoldDB" id="A0AAV9BWI8"/>
<dbReference type="Proteomes" id="UP001179952">
    <property type="component" value="Unassembled WGS sequence"/>
</dbReference>
<keyword evidence="2" id="KW-1185">Reference proteome</keyword>
<gene>
    <name evidence="1" type="ORF">QJS04_geneDACA018866</name>
</gene>
<reference evidence="1" key="1">
    <citation type="journal article" date="2023" name="Nat. Commun.">
        <title>Diploid and tetraploid genomes of Acorus and the evolution of monocots.</title>
        <authorList>
            <person name="Ma L."/>
            <person name="Liu K.W."/>
            <person name="Li Z."/>
            <person name="Hsiao Y.Y."/>
            <person name="Qi Y."/>
            <person name="Fu T."/>
            <person name="Tang G.D."/>
            <person name="Zhang D."/>
            <person name="Sun W.H."/>
            <person name="Liu D.K."/>
            <person name="Li Y."/>
            <person name="Chen G.Z."/>
            <person name="Liu X.D."/>
            <person name="Liao X.Y."/>
            <person name="Jiang Y.T."/>
            <person name="Yu X."/>
            <person name="Hao Y."/>
            <person name="Huang J."/>
            <person name="Zhao X.W."/>
            <person name="Ke S."/>
            <person name="Chen Y.Y."/>
            <person name="Wu W.L."/>
            <person name="Hsu J.L."/>
            <person name="Lin Y.F."/>
            <person name="Huang M.D."/>
            <person name="Li C.Y."/>
            <person name="Huang L."/>
            <person name="Wang Z.W."/>
            <person name="Zhao X."/>
            <person name="Zhong W.Y."/>
            <person name="Peng D.H."/>
            <person name="Ahmad S."/>
            <person name="Lan S."/>
            <person name="Zhang J.S."/>
            <person name="Tsai W.C."/>
            <person name="Van de Peer Y."/>
            <person name="Liu Z.J."/>
        </authorList>
    </citation>
    <scope>NUCLEOTIDE SEQUENCE</scope>
    <source>
        <strain evidence="1">SCP</strain>
    </source>
</reference>
<proteinExistence type="predicted"/>
<protein>
    <submittedName>
        <fullName evidence="1">Uncharacterized protein</fullName>
    </submittedName>
</protein>
<comment type="caution">
    <text evidence="1">The sequence shown here is derived from an EMBL/GenBank/DDBJ whole genome shotgun (WGS) entry which is preliminary data.</text>
</comment>
<dbReference type="EMBL" id="JAUJYN010000001">
    <property type="protein sequence ID" value="KAK1280797.1"/>
    <property type="molecule type" value="Genomic_DNA"/>
</dbReference>
<accession>A0AAV9BWI8</accession>
<name>A0AAV9BWI8_ACOGR</name>
<evidence type="ECO:0000313" key="1">
    <source>
        <dbReference type="EMBL" id="KAK1280797.1"/>
    </source>
</evidence>
<sequence length="73" mass="7620">MAADAEAEVAVRGEVMVEKKNKTLLSGRTYGIGPHMRAIPAYGPIPPKSVRSTDRTACAAAYAAARAAFPNSS</sequence>
<evidence type="ECO:0000313" key="2">
    <source>
        <dbReference type="Proteomes" id="UP001179952"/>
    </source>
</evidence>
<reference evidence="1" key="2">
    <citation type="submission" date="2023-06" db="EMBL/GenBank/DDBJ databases">
        <authorList>
            <person name="Ma L."/>
            <person name="Liu K.-W."/>
            <person name="Li Z."/>
            <person name="Hsiao Y.-Y."/>
            <person name="Qi Y."/>
            <person name="Fu T."/>
            <person name="Tang G."/>
            <person name="Zhang D."/>
            <person name="Sun W.-H."/>
            <person name="Liu D.-K."/>
            <person name="Li Y."/>
            <person name="Chen G.-Z."/>
            <person name="Liu X.-D."/>
            <person name="Liao X.-Y."/>
            <person name="Jiang Y.-T."/>
            <person name="Yu X."/>
            <person name="Hao Y."/>
            <person name="Huang J."/>
            <person name="Zhao X.-W."/>
            <person name="Ke S."/>
            <person name="Chen Y.-Y."/>
            <person name="Wu W.-L."/>
            <person name="Hsu J.-L."/>
            <person name="Lin Y.-F."/>
            <person name="Huang M.-D."/>
            <person name="Li C.-Y."/>
            <person name="Huang L."/>
            <person name="Wang Z.-W."/>
            <person name="Zhao X."/>
            <person name="Zhong W.-Y."/>
            <person name="Peng D.-H."/>
            <person name="Ahmad S."/>
            <person name="Lan S."/>
            <person name="Zhang J.-S."/>
            <person name="Tsai W.-C."/>
            <person name="Van De Peer Y."/>
            <person name="Liu Z.-J."/>
        </authorList>
    </citation>
    <scope>NUCLEOTIDE SEQUENCE</scope>
    <source>
        <strain evidence="1">SCP</strain>
        <tissue evidence="1">Leaves</tissue>
    </source>
</reference>
<organism evidence="1 2">
    <name type="scientific">Acorus gramineus</name>
    <name type="common">Dwarf sweet flag</name>
    <dbReference type="NCBI Taxonomy" id="55184"/>
    <lineage>
        <taxon>Eukaryota</taxon>
        <taxon>Viridiplantae</taxon>
        <taxon>Streptophyta</taxon>
        <taxon>Embryophyta</taxon>
        <taxon>Tracheophyta</taxon>
        <taxon>Spermatophyta</taxon>
        <taxon>Magnoliopsida</taxon>
        <taxon>Liliopsida</taxon>
        <taxon>Acoraceae</taxon>
        <taxon>Acorus</taxon>
    </lineage>
</organism>